<feature type="region of interest" description="Disordered" evidence="1">
    <location>
        <begin position="98"/>
        <end position="133"/>
    </location>
</feature>
<dbReference type="Proteomes" id="UP001633002">
    <property type="component" value="Unassembled WGS sequence"/>
</dbReference>
<protein>
    <submittedName>
        <fullName evidence="2">Uncharacterized protein</fullName>
    </submittedName>
</protein>
<organism evidence="2 3">
    <name type="scientific">Riccia sorocarpa</name>
    <dbReference type="NCBI Taxonomy" id="122646"/>
    <lineage>
        <taxon>Eukaryota</taxon>
        <taxon>Viridiplantae</taxon>
        <taxon>Streptophyta</taxon>
        <taxon>Embryophyta</taxon>
        <taxon>Marchantiophyta</taxon>
        <taxon>Marchantiopsida</taxon>
        <taxon>Marchantiidae</taxon>
        <taxon>Marchantiales</taxon>
        <taxon>Ricciaceae</taxon>
        <taxon>Riccia</taxon>
    </lineage>
</organism>
<dbReference type="AlphaFoldDB" id="A0ABD3I3B7"/>
<name>A0ABD3I3B7_9MARC</name>
<gene>
    <name evidence="2" type="ORF">R1sor_011832</name>
</gene>
<keyword evidence="3" id="KW-1185">Reference proteome</keyword>
<evidence type="ECO:0000313" key="3">
    <source>
        <dbReference type="Proteomes" id="UP001633002"/>
    </source>
</evidence>
<accession>A0ABD3I3B7</accession>
<evidence type="ECO:0000256" key="1">
    <source>
        <dbReference type="SAM" id="MobiDB-lite"/>
    </source>
</evidence>
<evidence type="ECO:0000313" key="2">
    <source>
        <dbReference type="EMBL" id="KAL3697756.1"/>
    </source>
</evidence>
<sequence>MCIAKRTFGILSKTGLLLFTVDEASSRDKVIRQRGHWSMDCPNANGGRHPPTTARNNDEDDEVEVEVLPEVGQEKPNEDFDLLQEPSDDKVELLAAPTNAKGHHTDVGTVTTTHPAPSIDINREPLSSQKAWR</sequence>
<feature type="region of interest" description="Disordered" evidence="1">
    <location>
        <begin position="35"/>
        <end position="61"/>
    </location>
</feature>
<comment type="caution">
    <text evidence="2">The sequence shown here is derived from an EMBL/GenBank/DDBJ whole genome shotgun (WGS) entry which is preliminary data.</text>
</comment>
<proteinExistence type="predicted"/>
<dbReference type="EMBL" id="JBJQOH010000002">
    <property type="protein sequence ID" value="KAL3697756.1"/>
    <property type="molecule type" value="Genomic_DNA"/>
</dbReference>
<reference evidence="2 3" key="1">
    <citation type="submission" date="2024-09" db="EMBL/GenBank/DDBJ databases">
        <title>Chromosome-scale assembly of Riccia sorocarpa.</title>
        <authorList>
            <person name="Paukszto L."/>
        </authorList>
    </citation>
    <scope>NUCLEOTIDE SEQUENCE [LARGE SCALE GENOMIC DNA]</scope>
    <source>
        <strain evidence="2">LP-2024</strain>
        <tissue evidence="2">Aerial parts of the thallus</tissue>
    </source>
</reference>